<dbReference type="InterPro" id="IPR031836">
    <property type="entry name" value="Trans_coact"/>
</dbReference>
<name>A0A383A6S9_9ZZZZ</name>
<dbReference type="Pfam" id="PF16805">
    <property type="entry name" value="Trans_coact"/>
    <property type="match status" value="1"/>
</dbReference>
<dbReference type="AlphaFoldDB" id="A0A383A6S9"/>
<reference evidence="1" key="1">
    <citation type="submission" date="2018-05" db="EMBL/GenBank/DDBJ databases">
        <authorList>
            <person name="Lanie J.A."/>
            <person name="Ng W.-L."/>
            <person name="Kazmierczak K.M."/>
            <person name="Andrzejewski T.M."/>
            <person name="Davidsen T.M."/>
            <person name="Wayne K.J."/>
            <person name="Tettelin H."/>
            <person name="Glass J.I."/>
            <person name="Rusch D."/>
            <person name="Podicherti R."/>
            <person name="Tsui H.-C.T."/>
            <person name="Winkler M.E."/>
        </authorList>
    </citation>
    <scope>NUCLEOTIDE SEQUENCE</scope>
</reference>
<organism evidence="1">
    <name type="scientific">marine metagenome</name>
    <dbReference type="NCBI Taxonomy" id="408172"/>
    <lineage>
        <taxon>unclassified sequences</taxon>
        <taxon>metagenomes</taxon>
        <taxon>ecological metagenomes</taxon>
    </lineage>
</organism>
<dbReference type="Gene3D" id="1.10.10.2850">
    <property type="entry name" value="Phage late-transcription coactivator-like"/>
    <property type="match status" value="1"/>
</dbReference>
<gene>
    <name evidence="1" type="ORF">METZ01_LOCUS456198</name>
</gene>
<proteinExistence type="predicted"/>
<protein>
    <submittedName>
        <fullName evidence="1">Uncharacterized protein</fullName>
    </submittedName>
</protein>
<dbReference type="InterPro" id="IPR042071">
    <property type="entry name" value="Trans_coact_sf"/>
</dbReference>
<evidence type="ECO:0000313" key="1">
    <source>
        <dbReference type="EMBL" id="SVE03344.1"/>
    </source>
</evidence>
<accession>A0A383A6S9</accession>
<sequence>MDNEKYQFTTKMDFDIITPTKFSLLIEEMVLTKNMSYIDACLEYCKEKEIEPNSLGRLVNKALKQKIQMEAEQLHFLPKTNSLPV</sequence>
<dbReference type="EMBL" id="UINC01189588">
    <property type="protein sequence ID" value="SVE03344.1"/>
    <property type="molecule type" value="Genomic_DNA"/>
</dbReference>